<dbReference type="OrthoDB" id="3174612at2"/>
<dbReference type="Proteomes" id="UP000292507">
    <property type="component" value="Unassembled WGS sequence"/>
</dbReference>
<evidence type="ECO:0000256" key="1">
    <source>
        <dbReference type="ARBA" id="ARBA00022801"/>
    </source>
</evidence>
<dbReference type="InterPro" id="IPR050272">
    <property type="entry name" value="Isochorismatase-like_hydrls"/>
</dbReference>
<keyword evidence="1" id="KW-0378">Hydrolase</keyword>
<dbReference type="PANTHER" id="PTHR43540">
    <property type="entry name" value="PEROXYUREIDOACRYLATE/UREIDOACRYLATE AMIDOHYDROLASE-RELATED"/>
    <property type="match status" value="1"/>
</dbReference>
<proteinExistence type="predicted"/>
<name>A0A4Q7Y5A6_9ACTN</name>
<keyword evidence="4" id="KW-1185">Reference proteome</keyword>
<dbReference type="InterPro" id="IPR036380">
    <property type="entry name" value="Isochorismatase-like_sf"/>
</dbReference>
<sequence length="219" mass="23274">MGAGWPTDVDPHLAPEPERSALLVIDTQVDFLDGGSSPIAGTSAVVPTIARLVRGFRAAGRPVVHVIRLYDGDDVDLPRRSLIASGAPVVRPGSAGSQLAPDLRPAPDVRLSPRDLLAGELQPLGPREWAMWKPRWGAFHRTPLDAHLRALGVGTVVVAGCNYANCPRATLYGASEHDYRTVIAADAISGLDARHLEEAARIGVLHATTTDILARLSRG</sequence>
<reference evidence="3 4" key="1">
    <citation type="submission" date="2019-02" db="EMBL/GenBank/DDBJ databases">
        <title>Sequencing the genomes of 1000 actinobacteria strains.</title>
        <authorList>
            <person name="Klenk H.-P."/>
        </authorList>
    </citation>
    <scope>NUCLEOTIDE SEQUENCE [LARGE SCALE GENOMIC DNA]</scope>
    <source>
        <strain evidence="3 4">DSM 44509</strain>
    </source>
</reference>
<dbReference type="PANTHER" id="PTHR43540:SF6">
    <property type="entry name" value="ISOCHORISMATASE-LIKE DOMAIN-CONTAINING PROTEIN"/>
    <property type="match status" value="1"/>
</dbReference>
<dbReference type="CDD" id="cd00431">
    <property type="entry name" value="cysteine_hydrolases"/>
    <property type="match status" value="1"/>
</dbReference>
<gene>
    <name evidence="3" type="ORF">BKA19_1490</name>
</gene>
<protein>
    <submittedName>
        <fullName evidence="3">Nicotinamidase-related amidase</fullName>
    </submittedName>
</protein>
<accession>A0A4Q7Y5A6</accession>
<dbReference type="SUPFAM" id="SSF52499">
    <property type="entry name" value="Isochorismatase-like hydrolases"/>
    <property type="match status" value="1"/>
</dbReference>
<organism evidence="3 4">
    <name type="scientific">Blastococcus saxobsidens</name>
    <dbReference type="NCBI Taxonomy" id="138336"/>
    <lineage>
        <taxon>Bacteria</taxon>
        <taxon>Bacillati</taxon>
        <taxon>Actinomycetota</taxon>
        <taxon>Actinomycetes</taxon>
        <taxon>Geodermatophilales</taxon>
        <taxon>Geodermatophilaceae</taxon>
        <taxon>Blastococcus</taxon>
    </lineage>
</organism>
<dbReference type="Gene3D" id="3.40.50.850">
    <property type="entry name" value="Isochorismatase-like"/>
    <property type="match status" value="1"/>
</dbReference>
<feature type="domain" description="Isochorismatase-like" evidence="2">
    <location>
        <begin position="20"/>
        <end position="199"/>
    </location>
</feature>
<dbReference type="GO" id="GO:0016787">
    <property type="term" value="F:hydrolase activity"/>
    <property type="evidence" value="ECO:0007669"/>
    <property type="project" value="UniProtKB-KW"/>
</dbReference>
<comment type="caution">
    <text evidence="3">The sequence shown here is derived from an EMBL/GenBank/DDBJ whole genome shotgun (WGS) entry which is preliminary data.</text>
</comment>
<dbReference type="Pfam" id="PF00857">
    <property type="entry name" value="Isochorismatase"/>
    <property type="match status" value="1"/>
</dbReference>
<evidence type="ECO:0000259" key="2">
    <source>
        <dbReference type="Pfam" id="PF00857"/>
    </source>
</evidence>
<evidence type="ECO:0000313" key="3">
    <source>
        <dbReference type="EMBL" id="RZU31808.1"/>
    </source>
</evidence>
<dbReference type="InterPro" id="IPR000868">
    <property type="entry name" value="Isochorismatase-like_dom"/>
</dbReference>
<evidence type="ECO:0000313" key="4">
    <source>
        <dbReference type="Proteomes" id="UP000292507"/>
    </source>
</evidence>
<dbReference type="EMBL" id="SHKV01000001">
    <property type="protein sequence ID" value="RZU31808.1"/>
    <property type="molecule type" value="Genomic_DNA"/>
</dbReference>
<dbReference type="RefSeq" id="WP_104527588.1">
    <property type="nucleotide sequence ID" value="NZ_POQT01000006.1"/>
</dbReference>
<dbReference type="AlphaFoldDB" id="A0A4Q7Y5A6"/>